<comment type="similarity">
    <text evidence="1">Belongs to the glycosyl hydrolase 25 family.</text>
</comment>
<dbReference type="InterPro" id="IPR051595">
    <property type="entry name" value="GH25_Enzymes"/>
</dbReference>
<evidence type="ECO:0000256" key="2">
    <source>
        <dbReference type="ARBA" id="ARBA00022729"/>
    </source>
</evidence>
<name>A0A0K0CUT8_ANGCA</name>
<dbReference type="PROSITE" id="PS51904">
    <property type="entry name" value="GLYCOSYL_HYDROL_F25_2"/>
    <property type="match status" value="1"/>
</dbReference>
<dbReference type="GO" id="GO:0016998">
    <property type="term" value="P:cell wall macromolecule catabolic process"/>
    <property type="evidence" value="ECO:0007669"/>
    <property type="project" value="InterPro"/>
</dbReference>
<evidence type="ECO:0000313" key="4">
    <source>
        <dbReference type="WBParaSite" id="ACAC_0000102001-mRNA-1"/>
    </source>
</evidence>
<dbReference type="InterPro" id="IPR017853">
    <property type="entry name" value="GH"/>
</dbReference>
<keyword evidence="2" id="KW-0732">Signal</keyword>
<reference evidence="4" key="2">
    <citation type="submission" date="2017-02" db="UniProtKB">
        <authorList>
            <consortium name="WormBaseParasite"/>
        </authorList>
    </citation>
    <scope>IDENTIFICATION</scope>
</reference>
<dbReference type="InterPro" id="IPR002053">
    <property type="entry name" value="Glyco_hydro_25"/>
</dbReference>
<proteinExistence type="inferred from homology"/>
<evidence type="ECO:0000256" key="1">
    <source>
        <dbReference type="ARBA" id="ARBA00010646"/>
    </source>
</evidence>
<dbReference type="PANTHER" id="PTHR23208:SF14">
    <property type="entry name" value="GLYCOSIDE HYDROLASE FAMILY 25 PROTEIN-RELATED"/>
    <property type="match status" value="1"/>
</dbReference>
<sequence>MGQAGLGTEVYMTPQPNSGKTGAQQFDEMYGYLTKSGIEIVTVWVQVTSPINWSTSIAANVNFVESITARAKQYGLRVGIYTNYYDWSQITSGLIADGTMLWYWNVYGPGVAGESPPNFTDFHSFAGWVAPVVKQFAQVESVCGVTVNRDVFETSSLMQPVGMEEFAKTKQIVVGVLGLRNTTSTNTAQVKL</sequence>
<dbReference type="WBParaSite" id="ACAC_0000102001-mRNA-1">
    <property type="protein sequence ID" value="ACAC_0000102001-mRNA-1"/>
    <property type="gene ID" value="ACAC_0000102001"/>
</dbReference>
<dbReference type="GO" id="GO:0003796">
    <property type="term" value="F:lysozyme activity"/>
    <property type="evidence" value="ECO:0007669"/>
    <property type="project" value="InterPro"/>
</dbReference>
<dbReference type="Gene3D" id="3.20.20.80">
    <property type="entry name" value="Glycosidases"/>
    <property type="match status" value="1"/>
</dbReference>
<dbReference type="AlphaFoldDB" id="A0A0K0CUT8"/>
<accession>A0A0K0CUT8</accession>
<dbReference type="GO" id="GO:0007165">
    <property type="term" value="P:signal transduction"/>
    <property type="evidence" value="ECO:0007669"/>
    <property type="project" value="TreeGrafter"/>
</dbReference>
<dbReference type="GO" id="GO:0009253">
    <property type="term" value="P:peptidoglycan catabolic process"/>
    <property type="evidence" value="ECO:0007669"/>
    <property type="project" value="InterPro"/>
</dbReference>
<dbReference type="GO" id="GO:0045087">
    <property type="term" value="P:innate immune response"/>
    <property type="evidence" value="ECO:0007669"/>
    <property type="project" value="TreeGrafter"/>
</dbReference>
<protein>
    <submittedName>
        <fullName evidence="4">GH26 domain-containing protein</fullName>
    </submittedName>
</protein>
<dbReference type="PANTHER" id="PTHR23208">
    <property type="entry name" value="LYSOZYME PROTEIN"/>
    <property type="match status" value="1"/>
</dbReference>
<evidence type="ECO:0000313" key="3">
    <source>
        <dbReference type="Proteomes" id="UP000035642"/>
    </source>
</evidence>
<keyword evidence="3" id="KW-1185">Reference proteome</keyword>
<reference evidence="3" key="1">
    <citation type="submission" date="2012-09" db="EMBL/GenBank/DDBJ databases">
        <authorList>
            <person name="Martin A.A."/>
        </authorList>
    </citation>
    <scope>NUCLEOTIDE SEQUENCE</scope>
</reference>
<organism evidence="3 4">
    <name type="scientific">Angiostrongylus cantonensis</name>
    <name type="common">Rat lungworm</name>
    <dbReference type="NCBI Taxonomy" id="6313"/>
    <lineage>
        <taxon>Eukaryota</taxon>
        <taxon>Metazoa</taxon>
        <taxon>Ecdysozoa</taxon>
        <taxon>Nematoda</taxon>
        <taxon>Chromadorea</taxon>
        <taxon>Rhabditida</taxon>
        <taxon>Rhabditina</taxon>
        <taxon>Rhabditomorpha</taxon>
        <taxon>Strongyloidea</taxon>
        <taxon>Metastrongylidae</taxon>
        <taxon>Angiostrongylus</taxon>
    </lineage>
</organism>
<dbReference type="SUPFAM" id="SSF51445">
    <property type="entry name" value="(Trans)glycosidases"/>
    <property type="match status" value="1"/>
</dbReference>
<dbReference type="Proteomes" id="UP000035642">
    <property type="component" value="Unassembled WGS sequence"/>
</dbReference>